<gene>
    <name evidence="1" type="ORF">BpHYR1_001322</name>
</gene>
<name>A0A3M7T7D4_BRAPC</name>
<evidence type="ECO:0000313" key="1">
    <source>
        <dbReference type="EMBL" id="RNA43936.1"/>
    </source>
</evidence>
<dbReference type="Proteomes" id="UP000276133">
    <property type="component" value="Unassembled WGS sequence"/>
</dbReference>
<dbReference type="EMBL" id="REGN01000172">
    <property type="protein sequence ID" value="RNA43936.1"/>
    <property type="molecule type" value="Genomic_DNA"/>
</dbReference>
<proteinExistence type="predicted"/>
<dbReference type="AlphaFoldDB" id="A0A3M7T7D4"/>
<keyword evidence="2" id="KW-1185">Reference proteome</keyword>
<sequence length="70" mass="7971">MIKTNIQMTAISLEITIQIQNCLDQVCESDAILSFETLILQRKLHETPKAISLLLPQTQLDHISKHEEIS</sequence>
<comment type="caution">
    <text evidence="1">The sequence shown here is derived from an EMBL/GenBank/DDBJ whole genome shotgun (WGS) entry which is preliminary data.</text>
</comment>
<protein>
    <submittedName>
        <fullName evidence="1">Uncharacterized protein</fullName>
    </submittedName>
</protein>
<evidence type="ECO:0000313" key="2">
    <source>
        <dbReference type="Proteomes" id="UP000276133"/>
    </source>
</evidence>
<reference evidence="1 2" key="1">
    <citation type="journal article" date="2018" name="Sci. Rep.">
        <title>Genomic signatures of local adaptation to the degree of environmental predictability in rotifers.</title>
        <authorList>
            <person name="Franch-Gras L."/>
            <person name="Hahn C."/>
            <person name="Garcia-Roger E.M."/>
            <person name="Carmona M.J."/>
            <person name="Serra M."/>
            <person name="Gomez A."/>
        </authorList>
    </citation>
    <scope>NUCLEOTIDE SEQUENCE [LARGE SCALE GENOMIC DNA]</scope>
    <source>
        <strain evidence="1">HYR1</strain>
    </source>
</reference>
<organism evidence="1 2">
    <name type="scientific">Brachionus plicatilis</name>
    <name type="common">Marine rotifer</name>
    <name type="synonym">Brachionus muelleri</name>
    <dbReference type="NCBI Taxonomy" id="10195"/>
    <lineage>
        <taxon>Eukaryota</taxon>
        <taxon>Metazoa</taxon>
        <taxon>Spiralia</taxon>
        <taxon>Gnathifera</taxon>
        <taxon>Rotifera</taxon>
        <taxon>Eurotatoria</taxon>
        <taxon>Monogononta</taxon>
        <taxon>Pseudotrocha</taxon>
        <taxon>Ploima</taxon>
        <taxon>Brachionidae</taxon>
        <taxon>Brachionus</taxon>
    </lineage>
</organism>
<accession>A0A3M7T7D4</accession>